<dbReference type="Proteomes" id="UP001058872">
    <property type="component" value="Chromosome"/>
</dbReference>
<dbReference type="EMBL" id="CP028989">
    <property type="protein sequence ID" value="UUO67198.1"/>
    <property type="molecule type" value="Genomic_DNA"/>
</dbReference>
<reference evidence="1" key="1">
    <citation type="submission" date="2018-04" db="EMBL/GenBank/DDBJ databases">
        <title>Genomes of Endosymbiotic and Endophytic Bradyrhizobium Publication status.</title>
        <authorList>
            <person name="Guha S."/>
            <person name="Jorrin B."/>
            <person name="Sarkar M."/>
            <person name="Poole P.S."/>
            <person name="DasGupta M."/>
        </authorList>
    </citation>
    <scope>NUCLEOTIDE SEQUENCE</scope>
    <source>
        <strain evidence="1">WBOS16</strain>
    </source>
</reference>
<evidence type="ECO:0000313" key="1">
    <source>
        <dbReference type="EMBL" id="UUO67198.1"/>
    </source>
</evidence>
<proteinExistence type="predicted"/>
<accession>A0AAE9STF0</accession>
<evidence type="ECO:0000313" key="2">
    <source>
        <dbReference type="Proteomes" id="UP001058872"/>
    </source>
</evidence>
<dbReference type="RefSeq" id="WP_257179596.1">
    <property type="nucleotide sequence ID" value="NZ_CP028989.1"/>
</dbReference>
<sequence length="90" mass="9938">MAVNKTTVDKITVDKITWDRVGRVTEPGRYMYTFGWLTITAGDLEIWKLYPQAAFTLLAQPGDPDTSPGGEFHLGAFDVAPEAPPPFTTH</sequence>
<name>A0AAE9STF0_9BRAD</name>
<organism evidence="1 2">
    <name type="scientific">Bradyrhizobium betae</name>
    <dbReference type="NCBI Taxonomy" id="244734"/>
    <lineage>
        <taxon>Bacteria</taxon>
        <taxon>Pseudomonadati</taxon>
        <taxon>Pseudomonadota</taxon>
        <taxon>Alphaproteobacteria</taxon>
        <taxon>Hyphomicrobiales</taxon>
        <taxon>Nitrobacteraceae</taxon>
        <taxon>Bradyrhizobium</taxon>
    </lineage>
</organism>
<protein>
    <submittedName>
        <fullName evidence="1">Uncharacterized protein</fullName>
    </submittedName>
</protein>
<dbReference type="AlphaFoldDB" id="A0AAE9STF0"/>
<gene>
    <name evidence="1" type="ORF">DCM83_19650</name>
</gene>